<reference evidence="2 3" key="1">
    <citation type="submission" date="2020-03" db="EMBL/GenBank/DDBJ databases">
        <title>Whole genome shotgun sequence of Phytohabitans rumicis NBRC 108638.</title>
        <authorList>
            <person name="Komaki H."/>
            <person name="Tamura T."/>
        </authorList>
    </citation>
    <scope>NUCLEOTIDE SEQUENCE [LARGE SCALE GENOMIC DNA]</scope>
    <source>
        <strain evidence="2 3">NBRC 108638</strain>
    </source>
</reference>
<dbReference type="AlphaFoldDB" id="A0A6V8L3R5"/>
<dbReference type="InterPro" id="IPR056362">
    <property type="entry name" value="AtuA-like_ferredoxin_dom"/>
</dbReference>
<comment type="caution">
    <text evidence="2">The sequence shown here is derived from an EMBL/GenBank/DDBJ whole genome shotgun (WGS) entry which is preliminary data.</text>
</comment>
<gene>
    <name evidence="2" type="ORF">Prum_044660</name>
</gene>
<evidence type="ECO:0000259" key="1">
    <source>
        <dbReference type="Pfam" id="PF23544"/>
    </source>
</evidence>
<sequence>MHPGRGVGARSGDKGSDANVGVWARSDHAYAALRGWLTTERFTQLLPETAGLDVERYELPNLRAVNFVVRGLLAGNLVDPQAKGLGERLRARIAESA</sequence>
<dbReference type="Proteomes" id="UP000482960">
    <property type="component" value="Unassembled WGS sequence"/>
</dbReference>
<evidence type="ECO:0000313" key="3">
    <source>
        <dbReference type="Proteomes" id="UP000482960"/>
    </source>
</evidence>
<dbReference type="PANTHER" id="PTHR47585">
    <property type="match status" value="1"/>
</dbReference>
<evidence type="ECO:0000313" key="2">
    <source>
        <dbReference type="EMBL" id="GFJ90824.1"/>
    </source>
</evidence>
<protein>
    <recommendedName>
        <fullName evidence="1">AtuA-like ferredoxin-fold domain-containing protein</fullName>
    </recommendedName>
</protein>
<dbReference type="PANTHER" id="PTHR47585:SF1">
    <property type="entry name" value="DUF1446 DOMAIN-CONTAINING PROTEIN"/>
    <property type="match status" value="1"/>
</dbReference>
<feature type="domain" description="AtuA-like ferredoxin-fold" evidence="1">
    <location>
        <begin position="9"/>
        <end position="88"/>
    </location>
</feature>
<dbReference type="EMBL" id="BLPG01000001">
    <property type="protein sequence ID" value="GFJ90824.1"/>
    <property type="molecule type" value="Genomic_DNA"/>
</dbReference>
<organism evidence="2 3">
    <name type="scientific">Phytohabitans rumicis</name>
    <dbReference type="NCBI Taxonomy" id="1076125"/>
    <lineage>
        <taxon>Bacteria</taxon>
        <taxon>Bacillati</taxon>
        <taxon>Actinomycetota</taxon>
        <taxon>Actinomycetes</taxon>
        <taxon>Micromonosporales</taxon>
        <taxon>Micromonosporaceae</taxon>
    </lineage>
</organism>
<accession>A0A6V8L3R5</accession>
<name>A0A6V8L3R5_9ACTN</name>
<dbReference type="Pfam" id="PF23544">
    <property type="entry name" value="AtuA_ferredoxin"/>
    <property type="match status" value="1"/>
</dbReference>
<keyword evidence="3" id="KW-1185">Reference proteome</keyword>
<proteinExistence type="predicted"/>
<reference evidence="2 3" key="2">
    <citation type="submission" date="2020-03" db="EMBL/GenBank/DDBJ databases">
        <authorList>
            <person name="Ichikawa N."/>
            <person name="Kimura A."/>
            <person name="Kitahashi Y."/>
            <person name="Uohara A."/>
        </authorList>
    </citation>
    <scope>NUCLEOTIDE SEQUENCE [LARGE SCALE GENOMIC DNA]</scope>
    <source>
        <strain evidence="2 3">NBRC 108638</strain>
    </source>
</reference>